<organism evidence="1 2">
    <name type="scientific">Pseudomyxococcus hansupus</name>
    <dbReference type="NCBI Taxonomy" id="1297742"/>
    <lineage>
        <taxon>Bacteria</taxon>
        <taxon>Pseudomonadati</taxon>
        <taxon>Myxococcota</taxon>
        <taxon>Myxococcia</taxon>
        <taxon>Myxococcales</taxon>
        <taxon>Cystobacterineae</taxon>
        <taxon>Myxococcaceae</taxon>
        <taxon>Pseudomyxococcus</taxon>
    </lineage>
</organism>
<dbReference type="PANTHER" id="PTHR35580">
    <property type="entry name" value="CELL SURFACE GLYCOPROTEIN (S-LAYER PROTEIN)-LIKE PROTEIN"/>
    <property type="match status" value="1"/>
</dbReference>
<reference evidence="1 2" key="1">
    <citation type="journal article" date="2016" name="PLoS ONE">
        <title>Complete Genome Sequence and Comparative Genomics of a Novel Myxobacterium Myxococcus hansupus.</title>
        <authorList>
            <person name="Sharma G."/>
            <person name="Narwani T."/>
            <person name="Subramanian S."/>
        </authorList>
    </citation>
    <scope>NUCLEOTIDE SEQUENCE [LARGE SCALE GENOMIC DNA]</scope>
    <source>
        <strain evidence="2">mixupus</strain>
    </source>
</reference>
<dbReference type="AlphaFoldDB" id="A0A0H4X130"/>
<dbReference type="PATRIC" id="fig|1297742.4.peg.6392"/>
<evidence type="ECO:0000313" key="2">
    <source>
        <dbReference type="Proteomes" id="UP000009026"/>
    </source>
</evidence>
<keyword evidence="2" id="KW-1185">Reference proteome</keyword>
<accession>A0A0H4X130</accession>
<gene>
    <name evidence="1" type="ORF">A176_006303</name>
</gene>
<protein>
    <recommendedName>
        <fullName evidence="3">Cell surface protein</fullName>
    </recommendedName>
</protein>
<dbReference type="EMBL" id="CP012109">
    <property type="protein sequence ID" value="AKQ69391.1"/>
    <property type="molecule type" value="Genomic_DNA"/>
</dbReference>
<dbReference type="InterPro" id="IPR052918">
    <property type="entry name" value="Motility_Chemotaxis_Reg"/>
</dbReference>
<name>A0A0H4X130_9BACT</name>
<dbReference type="Proteomes" id="UP000009026">
    <property type="component" value="Chromosome"/>
</dbReference>
<evidence type="ECO:0008006" key="3">
    <source>
        <dbReference type="Google" id="ProtNLM"/>
    </source>
</evidence>
<dbReference type="Gene3D" id="2.80.10.50">
    <property type="match status" value="1"/>
</dbReference>
<proteinExistence type="predicted"/>
<sequence>MVARFSPEGLLRWAHGLTPGEDTPRAHVGGLVVDAEGRVWLSGVSAGFTLAGRALPTGPFIARLSARGALERVRGFDGDGALTVNALAPDGGGVVLVGDFNGRRHFGDVERQSPPGQRSAFVVSLDAEGKTRWSRAWTAGHEGLVTARAVTVDVFGGVYIAGAYAGAVCFGGPSLVTVRQRTPFALKLTPEGHHAWSRDWRGAEGTANAVAVGPDRVFVAGNFSGRFYFKGKPHSSDSAHGFVTAFDATGKEHWARSFAATATALATDDAGQLTLAGAHDGGLDLGRSEAPAGLYVARLHPEDGASLWVRAFTSPSATLARTVGVDMEGHAVVAGALARALPEGTPYPRPQDGFLLRLRP</sequence>
<dbReference type="STRING" id="1297742.A176_006303"/>
<dbReference type="eggNOG" id="COG1520">
    <property type="taxonomic scope" value="Bacteria"/>
</dbReference>
<dbReference type="SUPFAM" id="SSF63829">
    <property type="entry name" value="Calcium-dependent phosphotriesterase"/>
    <property type="match status" value="1"/>
</dbReference>
<dbReference type="KEGG" id="mym:A176_006303"/>
<dbReference type="PANTHER" id="PTHR35580:SF1">
    <property type="entry name" value="PHYTASE-LIKE DOMAIN-CONTAINING PROTEIN"/>
    <property type="match status" value="1"/>
</dbReference>
<evidence type="ECO:0000313" key="1">
    <source>
        <dbReference type="EMBL" id="AKQ69391.1"/>
    </source>
</evidence>